<evidence type="ECO:0000256" key="8">
    <source>
        <dbReference type="ARBA" id="ARBA00025902"/>
    </source>
</evidence>
<dbReference type="InterPro" id="IPR007695">
    <property type="entry name" value="DNA_mismatch_repair_MutS-lik_N"/>
</dbReference>
<accession>A0A1U7LM51</accession>
<name>A0A1U7LM51_NEOID</name>
<dbReference type="Gene3D" id="3.40.1170.10">
    <property type="entry name" value="DNA repair protein MutS, domain I"/>
    <property type="match status" value="1"/>
</dbReference>
<comment type="similarity">
    <text evidence="1">Belongs to the DNA mismatch repair MutS family. MSH3 subfamily.</text>
</comment>
<evidence type="ECO:0000256" key="7">
    <source>
        <dbReference type="ARBA" id="ARBA00023204"/>
    </source>
</evidence>
<evidence type="ECO:0000256" key="3">
    <source>
        <dbReference type="ARBA" id="ARBA00022741"/>
    </source>
</evidence>
<feature type="domain" description="DNA mismatch repair protein MutS-like N-terminal" evidence="11">
    <location>
        <begin position="162"/>
        <end position="268"/>
    </location>
</feature>
<evidence type="ECO:0000256" key="6">
    <source>
        <dbReference type="ARBA" id="ARBA00023125"/>
    </source>
</evidence>
<evidence type="ECO:0000256" key="4">
    <source>
        <dbReference type="ARBA" id="ARBA00022763"/>
    </source>
</evidence>
<gene>
    <name evidence="12" type="ORF">NEOLI_005377</name>
</gene>
<evidence type="ECO:0000256" key="9">
    <source>
        <dbReference type="ARBA" id="ARBA00073774"/>
    </source>
</evidence>
<dbReference type="AlphaFoldDB" id="A0A1U7LM51"/>
<evidence type="ECO:0000313" key="13">
    <source>
        <dbReference type="Proteomes" id="UP000186594"/>
    </source>
</evidence>
<feature type="compositionally biased region" description="Basic and acidic residues" evidence="10">
    <location>
        <begin position="105"/>
        <end position="119"/>
    </location>
</feature>
<dbReference type="Proteomes" id="UP000186594">
    <property type="component" value="Unassembled WGS sequence"/>
</dbReference>
<dbReference type="OrthoDB" id="121051at2759"/>
<proteinExistence type="inferred from homology"/>
<organism evidence="12 13">
    <name type="scientific">Neolecta irregularis (strain DAH-3)</name>
    <dbReference type="NCBI Taxonomy" id="1198029"/>
    <lineage>
        <taxon>Eukaryota</taxon>
        <taxon>Fungi</taxon>
        <taxon>Dikarya</taxon>
        <taxon>Ascomycota</taxon>
        <taxon>Taphrinomycotina</taxon>
        <taxon>Neolectales</taxon>
        <taxon>Neolectaceae</taxon>
        <taxon>Neolecta</taxon>
    </lineage>
</organism>
<comment type="caution">
    <text evidence="12">The sequence shown here is derived from an EMBL/GenBank/DDBJ whole genome shotgun (WGS) entry which is preliminary data.</text>
</comment>
<feature type="non-terminal residue" evidence="12">
    <location>
        <position position="268"/>
    </location>
</feature>
<feature type="region of interest" description="Disordered" evidence="10">
    <location>
        <begin position="105"/>
        <end position="131"/>
    </location>
</feature>
<reference evidence="12 13" key="1">
    <citation type="submission" date="2016-04" db="EMBL/GenBank/DDBJ databases">
        <title>Evolutionary innovation and constraint leading to complex multicellularity in the Ascomycota.</title>
        <authorList>
            <person name="Cisse O."/>
            <person name="Nguyen A."/>
            <person name="Hewitt D.A."/>
            <person name="Jedd G."/>
            <person name="Stajich J.E."/>
        </authorList>
    </citation>
    <scope>NUCLEOTIDE SEQUENCE [LARGE SCALE GENOMIC DNA]</scope>
    <source>
        <strain evidence="12 13">DAH-3</strain>
    </source>
</reference>
<comment type="subunit">
    <text evidence="8">Heterodimer consisting of MSH2-MSH3 (MutS beta). Forms a ternary complex with MutL alpha (MLH1-PMS1).</text>
</comment>
<keyword evidence="6" id="KW-0238">DNA-binding</keyword>
<dbReference type="GO" id="GO:0030983">
    <property type="term" value="F:mismatched DNA binding"/>
    <property type="evidence" value="ECO:0007669"/>
    <property type="project" value="InterPro"/>
</dbReference>
<keyword evidence="3" id="KW-0547">Nucleotide-binding</keyword>
<feature type="compositionally biased region" description="Basic and acidic residues" evidence="10">
    <location>
        <begin position="75"/>
        <end position="85"/>
    </location>
</feature>
<dbReference type="EMBL" id="LXFE01001328">
    <property type="protein sequence ID" value="OLL23734.1"/>
    <property type="molecule type" value="Genomic_DNA"/>
</dbReference>
<dbReference type="FunFam" id="3.40.1170.10:FF:000004">
    <property type="entry name" value="DNA mismatch repair protein"/>
    <property type="match status" value="1"/>
</dbReference>
<keyword evidence="5" id="KW-0067">ATP-binding</keyword>
<dbReference type="InterPro" id="IPR016151">
    <property type="entry name" value="DNA_mismatch_repair_MutS_N"/>
</dbReference>
<evidence type="ECO:0000256" key="2">
    <source>
        <dbReference type="ARBA" id="ARBA00022151"/>
    </source>
</evidence>
<protein>
    <recommendedName>
        <fullName evidence="2 9">DNA mismatch repair protein MSH3</fullName>
    </recommendedName>
    <alternativeName>
        <fullName evidence="2 9">DNA mismatch repair protein MSH3</fullName>
    </alternativeName>
</protein>
<dbReference type="GO" id="GO:0006298">
    <property type="term" value="P:mismatch repair"/>
    <property type="evidence" value="ECO:0007669"/>
    <property type="project" value="InterPro"/>
</dbReference>
<keyword evidence="4" id="KW-0227">DNA damage</keyword>
<sequence>MVVPSGSSPSQVAKQATISNFFKRKAPADESSSLSCPLSKKSRVDSGPPATSVPKTLSSARASDFIFIAPQGPHDLTRTSSEIKEKKQRHQKFVKRFLGKDLVSEISQRDDDDSERPSDGENDESEEESSKLTELQKKFAAPGKARISNSKAVESKIISTLTPLERQYLKFREENPGVLLIIEVGYKFKFYGDDAKIASQILNIACLMSGNFFSASIPVHRLSIHVRNLVNAGHKVGVVRQVETAALKASSDTKNKLFERKLTNLYTK</sequence>
<evidence type="ECO:0000313" key="12">
    <source>
        <dbReference type="EMBL" id="OLL23734.1"/>
    </source>
</evidence>
<evidence type="ECO:0000256" key="10">
    <source>
        <dbReference type="SAM" id="MobiDB-lite"/>
    </source>
</evidence>
<dbReference type="GO" id="GO:0005524">
    <property type="term" value="F:ATP binding"/>
    <property type="evidence" value="ECO:0007669"/>
    <property type="project" value="UniProtKB-KW"/>
</dbReference>
<keyword evidence="7" id="KW-0234">DNA repair</keyword>
<keyword evidence="13" id="KW-1185">Reference proteome</keyword>
<evidence type="ECO:0000259" key="11">
    <source>
        <dbReference type="Pfam" id="PF01624"/>
    </source>
</evidence>
<dbReference type="SUPFAM" id="SSF55271">
    <property type="entry name" value="DNA repair protein MutS, domain I"/>
    <property type="match status" value="1"/>
</dbReference>
<feature type="region of interest" description="Disordered" evidence="10">
    <location>
        <begin position="23"/>
        <end position="90"/>
    </location>
</feature>
<dbReference type="Pfam" id="PF01624">
    <property type="entry name" value="MutS_I"/>
    <property type="match status" value="1"/>
</dbReference>
<evidence type="ECO:0000256" key="1">
    <source>
        <dbReference type="ARBA" id="ARBA00007094"/>
    </source>
</evidence>
<evidence type="ECO:0000256" key="5">
    <source>
        <dbReference type="ARBA" id="ARBA00022840"/>
    </source>
</evidence>
<dbReference type="STRING" id="1198029.A0A1U7LM51"/>